<gene>
    <name evidence="2" type="ORF">GCM10011396_44760</name>
</gene>
<proteinExistence type="predicted"/>
<keyword evidence="1" id="KW-0812">Transmembrane</keyword>
<name>A0A916XPI3_9BURK</name>
<evidence type="ECO:0000313" key="2">
    <source>
        <dbReference type="EMBL" id="GGC92511.1"/>
    </source>
</evidence>
<protein>
    <submittedName>
        <fullName evidence="2">Uncharacterized protein</fullName>
    </submittedName>
</protein>
<sequence length="64" mass="7255">MQFDKALYSSQSLGLVILLVVCVGDFHLRLLSISTKWEAGFQSFKILNGFFVTTIIKFVFCFSV</sequence>
<dbReference type="AlphaFoldDB" id="A0A916XPI3"/>
<keyword evidence="1" id="KW-1133">Transmembrane helix</keyword>
<evidence type="ECO:0000313" key="3">
    <source>
        <dbReference type="Proteomes" id="UP000637423"/>
    </source>
</evidence>
<keyword evidence="3" id="KW-1185">Reference proteome</keyword>
<reference evidence="2" key="2">
    <citation type="submission" date="2020-09" db="EMBL/GenBank/DDBJ databases">
        <authorList>
            <person name="Sun Q."/>
            <person name="Zhou Y."/>
        </authorList>
    </citation>
    <scope>NUCLEOTIDE SEQUENCE</scope>
    <source>
        <strain evidence="2">CGMCC 1.10998</strain>
    </source>
</reference>
<accession>A0A916XPI3</accession>
<dbReference type="EMBL" id="BMED01000005">
    <property type="protein sequence ID" value="GGC92511.1"/>
    <property type="molecule type" value="Genomic_DNA"/>
</dbReference>
<organism evidence="2 3">
    <name type="scientific">Undibacterium terreum</name>
    <dbReference type="NCBI Taxonomy" id="1224302"/>
    <lineage>
        <taxon>Bacteria</taxon>
        <taxon>Pseudomonadati</taxon>
        <taxon>Pseudomonadota</taxon>
        <taxon>Betaproteobacteria</taxon>
        <taxon>Burkholderiales</taxon>
        <taxon>Oxalobacteraceae</taxon>
        <taxon>Undibacterium</taxon>
    </lineage>
</organism>
<comment type="caution">
    <text evidence="2">The sequence shown here is derived from an EMBL/GenBank/DDBJ whole genome shotgun (WGS) entry which is preliminary data.</text>
</comment>
<feature type="transmembrane region" description="Helical" evidence="1">
    <location>
        <begin position="12"/>
        <end position="31"/>
    </location>
</feature>
<dbReference type="Proteomes" id="UP000637423">
    <property type="component" value="Unassembled WGS sequence"/>
</dbReference>
<reference evidence="2" key="1">
    <citation type="journal article" date="2014" name="Int. J. Syst. Evol. Microbiol.">
        <title>Complete genome sequence of Corynebacterium casei LMG S-19264T (=DSM 44701T), isolated from a smear-ripened cheese.</title>
        <authorList>
            <consortium name="US DOE Joint Genome Institute (JGI-PGF)"/>
            <person name="Walter F."/>
            <person name="Albersmeier A."/>
            <person name="Kalinowski J."/>
            <person name="Ruckert C."/>
        </authorList>
    </citation>
    <scope>NUCLEOTIDE SEQUENCE</scope>
    <source>
        <strain evidence="2">CGMCC 1.10998</strain>
    </source>
</reference>
<feature type="transmembrane region" description="Helical" evidence="1">
    <location>
        <begin position="43"/>
        <end position="62"/>
    </location>
</feature>
<keyword evidence="1" id="KW-0472">Membrane</keyword>
<evidence type="ECO:0000256" key="1">
    <source>
        <dbReference type="SAM" id="Phobius"/>
    </source>
</evidence>